<gene>
    <name evidence="6" type="ORF">DQQ10_24990</name>
</gene>
<evidence type="ECO:0000256" key="2">
    <source>
        <dbReference type="ARBA" id="ARBA00022963"/>
    </source>
</evidence>
<dbReference type="GO" id="GO:0016787">
    <property type="term" value="F:hydrolase activity"/>
    <property type="evidence" value="ECO:0007669"/>
    <property type="project" value="UniProtKB-UniRule"/>
</dbReference>
<dbReference type="SUPFAM" id="SSF52151">
    <property type="entry name" value="FabD/lysophospholipase-like"/>
    <property type="match status" value="1"/>
</dbReference>
<name>A0A364XVJ0_9BACT</name>
<dbReference type="PANTHER" id="PTHR14226:SF78">
    <property type="entry name" value="SLR0060 PROTEIN"/>
    <property type="match status" value="1"/>
</dbReference>
<dbReference type="EMBL" id="QMFY01000021">
    <property type="protein sequence ID" value="RAV98181.1"/>
    <property type="molecule type" value="Genomic_DNA"/>
</dbReference>
<feature type="short sequence motif" description="GXGXXG" evidence="4">
    <location>
        <begin position="9"/>
        <end position="14"/>
    </location>
</feature>
<feature type="domain" description="PNPLA" evidence="5">
    <location>
        <begin position="5"/>
        <end position="163"/>
    </location>
</feature>
<evidence type="ECO:0000313" key="6">
    <source>
        <dbReference type="EMBL" id="RAV98181.1"/>
    </source>
</evidence>
<dbReference type="RefSeq" id="WP_112749727.1">
    <property type="nucleotide sequence ID" value="NZ_QMFY01000021.1"/>
</dbReference>
<dbReference type="OrthoDB" id="9770965at2"/>
<dbReference type="PROSITE" id="PS51635">
    <property type="entry name" value="PNPLA"/>
    <property type="match status" value="1"/>
</dbReference>
<feature type="short sequence motif" description="DGA/G" evidence="4">
    <location>
        <begin position="150"/>
        <end position="152"/>
    </location>
</feature>
<dbReference type="GO" id="GO:0016042">
    <property type="term" value="P:lipid catabolic process"/>
    <property type="evidence" value="ECO:0007669"/>
    <property type="project" value="UniProtKB-UniRule"/>
</dbReference>
<feature type="short sequence motif" description="GXSXG" evidence="4">
    <location>
        <begin position="36"/>
        <end position="40"/>
    </location>
</feature>
<evidence type="ECO:0000256" key="1">
    <source>
        <dbReference type="ARBA" id="ARBA00022801"/>
    </source>
</evidence>
<feature type="active site" description="Proton acceptor" evidence="4">
    <location>
        <position position="150"/>
    </location>
</feature>
<dbReference type="InterPro" id="IPR002641">
    <property type="entry name" value="PNPLA_dom"/>
</dbReference>
<dbReference type="Pfam" id="PF01734">
    <property type="entry name" value="Patatin"/>
    <property type="match status" value="1"/>
</dbReference>
<organism evidence="6 7">
    <name type="scientific">Pseudochryseolinea flava</name>
    <dbReference type="NCBI Taxonomy" id="2059302"/>
    <lineage>
        <taxon>Bacteria</taxon>
        <taxon>Pseudomonadati</taxon>
        <taxon>Bacteroidota</taxon>
        <taxon>Cytophagia</taxon>
        <taxon>Cytophagales</taxon>
        <taxon>Fulvivirgaceae</taxon>
        <taxon>Pseudochryseolinea</taxon>
    </lineage>
</organism>
<comment type="caution">
    <text evidence="6">The sequence shown here is derived from an EMBL/GenBank/DDBJ whole genome shotgun (WGS) entry which is preliminary data.</text>
</comment>
<proteinExistence type="predicted"/>
<keyword evidence="2 4" id="KW-0442">Lipid degradation</keyword>
<protein>
    <submittedName>
        <fullName evidence="6">Patatin</fullName>
    </submittedName>
</protein>
<reference evidence="6 7" key="1">
    <citation type="submission" date="2018-06" db="EMBL/GenBank/DDBJ databases">
        <title>Chryseolinea flavus sp. nov., a member of the phylum Bacteroidetes isolated from soil.</title>
        <authorList>
            <person name="Li Y."/>
            <person name="Wang J."/>
        </authorList>
    </citation>
    <scope>NUCLEOTIDE SEQUENCE [LARGE SCALE GENOMIC DNA]</scope>
    <source>
        <strain evidence="6 7">SDU1-6</strain>
    </source>
</reference>
<accession>A0A364XVJ0</accession>
<evidence type="ECO:0000256" key="3">
    <source>
        <dbReference type="ARBA" id="ARBA00023098"/>
    </source>
</evidence>
<dbReference type="PANTHER" id="PTHR14226">
    <property type="entry name" value="NEUROPATHY TARGET ESTERASE/SWISS CHEESE D.MELANOGASTER"/>
    <property type="match status" value="1"/>
</dbReference>
<keyword evidence="3 4" id="KW-0443">Lipid metabolism</keyword>
<keyword evidence="1 4" id="KW-0378">Hydrolase</keyword>
<dbReference type="InterPro" id="IPR016035">
    <property type="entry name" value="Acyl_Trfase/lysoPLipase"/>
</dbReference>
<dbReference type="Proteomes" id="UP000251889">
    <property type="component" value="Unassembled WGS sequence"/>
</dbReference>
<dbReference type="InterPro" id="IPR050301">
    <property type="entry name" value="NTE"/>
</dbReference>
<dbReference type="AlphaFoldDB" id="A0A364XVJ0"/>
<evidence type="ECO:0000256" key="4">
    <source>
        <dbReference type="PROSITE-ProRule" id="PRU01161"/>
    </source>
</evidence>
<evidence type="ECO:0000313" key="7">
    <source>
        <dbReference type="Proteomes" id="UP000251889"/>
    </source>
</evidence>
<dbReference type="CDD" id="cd07205">
    <property type="entry name" value="Pat_PNPLA6_PNPLA7_NTE1_like"/>
    <property type="match status" value="1"/>
</dbReference>
<feature type="active site" description="Nucleophile" evidence="4">
    <location>
        <position position="38"/>
    </location>
</feature>
<evidence type="ECO:0000259" key="5">
    <source>
        <dbReference type="PROSITE" id="PS51635"/>
    </source>
</evidence>
<dbReference type="Gene3D" id="3.40.1090.10">
    <property type="entry name" value="Cytosolic phospholipase A2 catalytic domain"/>
    <property type="match status" value="2"/>
</dbReference>
<sequence length="252" mass="27335">MKYGLVLSGGGARGISHIGVIKALEEIGLKFDRLSGTSAGSIVASLYASGYKPDEILEMIIATSFFKSVRPAWTLTGLLSLERLRDVLIKYLPDNTFEALKIPVTIAATDIVRGKPDYFTSGELIPAILASCCVPAVFNPVQFNGNVYVDGGLMDNLPARAIHDQVDFLIGSHCNYITSEFKVVNFRSVIERSALIAVSGNVTISKNLCKVLIEPPALGKFSGTDMARAKDLFDAGYQYTIENFTAKDFQLP</sequence>
<keyword evidence="7" id="KW-1185">Reference proteome</keyword>